<dbReference type="Pfam" id="PF02630">
    <property type="entry name" value="SCO1-SenC"/>
    <property type="match status" value="1"/>
</dbReference>
<evidence type="ECO:0000256" key="1">
    <source>
        <dbReference type="ARBA" id="ARBA00010996"/>
    </source>
</evidence>
<keyword evidence="4" id="KW-1015">Disulfide bond</keyword>
<feature type="binding site" evidence="3">
    <location>
        <position position="77"/>
    </location>
    <ligand>
        <name>Cu cation</name>
        <dbReference type="ChEBI" id="CHEBI:23378"/>
    </ligand>
</feature>
<feature type="domain" description="Thioredoxin" evidence="6">
    <location>
        <begin position="39"/>
        <end position="204"/>
    </location>
</feature>
<keyword evidence="2 3" id="KW-0186">Copper</keyword>
<evidence type="ECO:0000256" key="2">
    <source>
        <dbReference type="ARBA" id="ARBA00023008"/>
    </source>
</evidence>
<evidence type="ECO:0000256" key="4">
    <source>
        <dbReference type="PIRSR" id="PIRSR603782-2"/>
    </source>
</evidence>
<keyword evidence="5" id="KW-0732">Signal</keyword>
<protein>
    <submittedName>
        <fullName evidence="7">Redoxin domain-containing protein</fullName>
    </submittedName>
</protein>
<dbReference type="AlphaFoldDB" id="A0A6L7HZ88"/>
<feature type="disulfide bond" description="Redox-active" evidence="4">
    <location>
        <begin position="77"/>
        <end position="81"/>
    </location>
</feature>
<feature type="binding site" evidence="3">
    <location>
        <position position="81"/>
    </location>
    <ligand>
        <name>Cu cation</name>
        <dbReference type="ChEBI" id="CHEBI:23378"/>
    </ligand>
</feature>
<evidence type="ECO:0000313" key="8">
    <source>
        <dbReference type="Proteomes" id="UP000474778"/>
    </source>
</evidence>
<dbReference type="Gene3D" id="3.40.30.10">
    <property type="entry name" value="Glutaredoxin"/>
    <property type="match status" value="1"/>
</dbReference>
<dbReference type="PROSITE" id="PS51352">
    <property type="entry name" value="THIOREDOXIN_2"/>
    <property type="match status" value="1"/>
</dbReference>
<evidence type="ECO:0000313" key="7">
    <source>
        <dbReference type="EMBL" id="MXR68994.1"/>
    </source>
</evidence>
<comment type="caution">
    <text evidence="7">The sequence shown here is derived from an EMBL/GenBank/DDBJ whole genome shotgun (WGS) entry which is preliminary data.</text>
</comment>
<proteinExistence type="inferred from homology"/>
<name>A0A6L7HZ88_9GAMM</name>
<evidence type="ECO:0000256" key="3">
    <source>
        <dbReference type="PIRSR" id="PIRSR603782-1"/>
    </source>
</evidence>
<dbReference type="InterPro" id="IPR013766">
    <property type="entry name" value="Thioredoxin_domain"/>
</dbReference>
<dbReference type="PANTHER" id="PTHR12151:SF25">
    <property type="entry name" value="LINALOOL DEHYDRATASE_ISOMERASE DOMAIN-CONTAINING PROTEIN"/>
    <property type="match status" value="1"/>
</dbReference>
<evidence type="ECO:0000256" key="5">
    <source>
        <dbReference type="SAM" id="SignalP"/>
    </source>
</evidence>
<dbReference type="CDD" id="cd02968">
    <property type="entry name" value="SCO"/>
    <property type="match status" value="1"/>
</dbReference>
<dbReference type="EMBL" id="WRPA01000007">
    <property type="protein sequence ID" value="MXR68994.1"/>
    <property type="molecule type" value="Genomic_DNA"/>
</dbReference>
<sequence length="211" mass="23279">MKPLLIVLTLLIFSGLGAIAAMSFTGQATPPELLTSYRYPQQRPLSPFELTDQNGKAFTNVQLKDKWNLFFVGYTSCPDVCPTTLGKLAAAYRQLEGVVDLQVVFLSVDPARDTQKKLKDYIDFFNPNFVAVTATHSQLQPLTRELGFVYSMVGDGDNYQVDHSASMVLISPDGTRVATVKPTSLDPGKLPQIRNKNLIHDVIALATHYGE</sequence>
<dbReference type="RefSeq" id="WP_160795754.1">
    <property type="nucleotide sequence ID" value="NZ_CANMWR010000006.1"/>
</dbReference>
<comment type="similarity">
    <text evidence="1">Belongs to the SCO1/2 family.</text>
</comment>
<gene>
    <name evidence="7" type="ORF">GNT65_09975</name>
</gene>
<feature type="signal peptide" evidence="5">
    <location>
        <begin position="1"/>
        <end position="20"/>
    </location>
</feature>
<dbReference type="InterPro" id="IPR003782">
    <property type="entry name" value="SCO1/SenC"/>
</dbReference>
<dbReference type="SUPFAM" id="SSF52833">
    <property type="entry name" value="Thioredoxin-like"/>
    <property type="match status" value="1"/>
</dbReference>
<accession>A0A6L7HZ88</accession>
<evidence type="ECO:0000259" key="6">
    <source>
        <dbReference type="PROSITE" id="PS51352"/>
    </source>
</evidence>
<keyword evidence="8" id="KW-1185">Reference proteome</keyword>
<dbReference type="GO" id="GO:0046872">
    <property type="term" value="F:metal ion binding"/>
    <property type="evidence" value="ECO:0007669"/>
    <property type="project" value="UniProtKB-KW"/>
</dbReference>
<feature type="binding site" evidence="3">
    <location>
        <position position="163"/>
    </location>
    <ligand>
        <name>Cu cation</name>
        <dbReference type="ChEBI" id="CHEBI:23378"/>
    </ligand>
</feature>
<dbReference type="PANTHER" id="PTHR12151">
    <property type="entry name" value="ELECTRON TRANSPORT PROTIN SCO1/SENC FAMILY MEMBER"/>
    <property type="match status" value="1"/>
</dbReference>
<dbReference type="Proteomes" id="UP000474778">
    <property type="component" value="Unassembled WGS sequence"/>
</dbReference>
<keyword evidence="3" id="KW-0479">Metal-binding</keyword>
<reference evidence="7 8" key="1">
    <citation type="submission" date="2019-12" db="EMBL/GenBank/DDBJ databases">
        <title>Shewanella insulae sp. nov., isolated from a tidal flat.</title>
        <authorList>
            <person name="Yoon J.-H."/>
        </authorList>
    </citation>
    <scope>NUCLEOTIDE SEQUENCE [LARGE SCALE GENOMIC DNA]</scope>
    <source>
        <strain evidence="7 8">JBTF-M18</strain>
    </source>
</reference>
<dbReference type="InterPro" id="IPR036249">
    <property type="entry name" value="Thioredoxin-like_sf"/>
</dbReference>
<organism evidence="7 8">
    <name type="scientific">Shewanella insulae</name>
    <dbReference type="NCBI Taxonomy" id="2681496"/>
    <lineage>
        <taxon>Bacteria</taxon>
        <taxon>Pseudomonadati</taxon>
        <taxon>Pseudomonadota</taxon>
        <taxon>Gammaproteobacteria</taxon>
        <taxon>Alteromonadales</taxon>
        <taxon>Shewanellaceae</taxon>
        <taxon>Shewanella</taxon>
    </lineage>
</organism>
<feature type="chain" id="PRO_5026693032" evidence="5">
    <location>
        <begin position="21"/>
        <end position="211"/>
    </location>
</feature>